<feature type="domain" description="Protein kinase" evidence="2">
    <location>
        <begin position="181"/>
        <end position="480"/>
    </location>
</feature>
<gene>
    <name evidence="3" type="ORF">KC19_2G116000</name>
</gene>
<evidence type="ECO:0000313" key="3">
    <source>
        <dbReference type="EMBL" id="KAG0586774.1"/>
    </source>
</evidence>
<dbReference type="AlphaFoldDB" id="A0A8T0IST0"/>
<protein>
    <recommendedName>
        <fullName evidence="2">Protein kinase domain-containing protein</fullName>
    </recommendedName>
</protein>
<dbReference type="Gene3D" id="1.10.510.10">
    <property type="entry name" value="Transferase(Phosphotransferase) domain 1"/>
    <property type="match status" value="1"/>
</dbReference>
<dbReference type="InterPro" id="IPR000719">
    <property type="entry name" value="Prot_kinase_dom"/>
</dbReference>
<feature type="compositionally biased region" description="Basic and acidic residues" evidence="1">
    <location>
        <begin position="1"/>
        <end position="20"/>
    </location>
</feature>
<dbReference type="SMART" id="SM00220">
    <property type="entry name" value="S_TKc"/>
    <property type="match status" value="1"/>
</dbReference>
<comment type="caution">
    <text evidence="3">The sequence shown here is derived from an EMBL/GenBank/DDBJ whole genome shotgun (WGS) entry which is preliminary data.</text>
</comment>
<keyword evidence="4" id="KW-1185">Reference proteome</keyword>
<name>A0A8T0IST0_CERPU</name>
<dbReference type="EMBL" id="CM026422">
    <property type="protein sequence ID" value="KAG0586774.1"/>
    <property type="molecule type" value="Genomic_DNA"/>
</dbReference>
<dbReference type="PANTHER" id="PTHR44329">
    <property type="entry name" value="SERINE/THREONINE-PROTEIN KINASE TNNI3K-RELATED"/>
    <property type="match status" value="1"/>
</dbReference>
<dbReference type="InterPro" id="IPR011009">
    <property type="entry name" value="Kinase-like_dom_sf"/>
</dbReference>
<dbReference type="GO" id="GO:0004674">
    <property type="term" value="F:protein serine/threonine kinase activity"/>
    <property type="evidence" value="ECO:0007669"/>
    <property type="project" value="TreeGrafter"/>
</dbReference>
<feature type="region of interest" description="Disordered" evidence="1">
    <location>
        <begin position="1"/>
        <end position="63"/>
    </location>
</feature>
<dbReference type="PROSITE" id="PS50011">
    <property type="entry name" value="PROTEIN_KINASE_DOM"/>
    <property type="match status" value="1"/>
</dbReference>
<dbReference type="InterPro" id="IPR008271">
    <property type="entry name" value="Ser/Thr_kinase_AS"/>
</dbReference>
<dbReference type="PROSITE" id="PS00108">
    <property type="entry name" value="PROTEIN_KINASE_ST"/>
    <property type="match status" value="1"/>
</dbReference>
<dbReference type="SUPFAM" id="SSF56112">
    <property type="entry name" value="Protein kinase-like (PK-like)"/>
    <property type="match status" value="1"/>
</dbReference>
<reference evidence="3" key="1">
    <citation type="submission" date="2020-06" db="EMBL/GenBank/DDBJ databases">
        <title>WGS assembly of Ceratodon purpureus strain R40.</title>
        <authorList>
            <person name="Carey S.B."/>
            <person name="Jenkins J."/>
            <person name="Shu S."/>
            <person name="Lovell J.T."/>
            <person name="Sreedasyam A."/>
            <person name="Maumus F."/>
            <person name="Tiley G.P."/>
            <person name="Fernandez-Pozo N."/>
            <person name="Barry K."/>
            <person name="Chen C."/>
            <person name="Wang M."/>
            <person name="Lipzen A."/>
            <person name="Daum C."/>
            <person name="Saski C.A."/>
            <person name="Payton A.C."/>
            <person name="Mcbreen J.C."/>
            <person name="Conrad R.E."/>
            <person name="Kollar L.M."/>
            <person name="Olsson S."/>
            <person name="Huttunen S."/>
            <person name="Landis J.B."/>
            <person name="Wickett N.J."/>
            <person name="Johnson M.G."/>
            <person name="Rensing S.A."/>
            <person name="Grimwood J."/>
            <person name="Schmutz J."/>
            <person name="Mcdaniel S.F."/>
        </authorList>
    </citation>
    <scope>NUCLEOTIDE SEQUENCE</scope>
    <source>
        <strain evidence="3">R40</strain>
    </source>
</reference>
<proteinExistence type="predicted"/>
<dbReference type="GO" id="GO:0005524">
    <property type="term" value="F:ATP binding"/>
    <property type="evidence" value="ECO:0007669"/>
    <property type="project" value="InterPro"/>
</dbReference>
<dbReference type="Pfam" id="PF00069">
    <property type="entry name" value="Pkinase"/>
    <property type="match status" value="1"/>
</dbReference>
<accession>A0A8T0IST0</accession>
<evidence type="ECO:0000313" key="4">
    <source>
        <dbReference type="Proteomes" id="UP000822688"/>
    </source>
</evidence>
<organism evidence="3 4">
    <name type="scientific">Ceratodon purpureus</name>
    <name type="common">Fire moss</name>
    <name type="synonym">Dicranum purpureum</name>
    <dbReference type="NCBI Taxonomy" id="3225"/>
    <lineage>
        <taxon>Eukaryota</taxon>
        <taxon>Viridiplantae</taxon>
        <taxon>Streptophyta</taxon>
        <taxon>Embryophyta</taxon>
        <taxon>Bryophyta</taxon>
        <taxon>Bryophytina</taxon>
        <taxon>Bryopsida</taxon>
        <taxon>Dicranidae</taxon>
        <taxon>Pseudoditrichales</taxon>
        <taxon>Ditrichaceae</taxon>
        <taxon>Ceratodon</taxon>
    </lineage>
</organism>
<sequence>MRCRSDRQAGRLSSSEERRAMAGTSGCSRQLEGLKLSDTSCATSGADEGSDDKAPPSEAHPASALLSFPSASSESIMETAESVGCSAGTRSVASGADHTTTSSSFVSAVEEQIERSKAHWSTLADALSGGGMAEDEDGEGDCEAEESNKQEFMQLQRHSTWGTFFRTFYGEDENPYDSGELVVGEKFAEGGQAELFHAKVTWRNPRIIEKDEKAFEYVVKVFKKGTFLRDLKSQLPHGLLQHHVKALENRESPTPKVNPRHFCRVVRGILMKNGQFAFLMQKDDFDLRSLIERNMKLRSDGDCGPFSKEDGEVMMYDIALGLEWLHNRDIIHRDLKASNVLVKEFKSTWPQWRCFVADYECSIGVVGTGFFRAPEILQACKERMASQRVEVFSRAADVYAYGMTCYEVLSGTLPFEDHPLSSKIRLLTDLVINQFLRPEIPEYVESWAQELLKWCWQCDPVARPTIEEILDMLSRNSTSIRKRERSMKKRYGDNFRYILVPLSRS</sequence>
<evidence type="ECO:0000256" key="1">
    <source>
        <dbReference type="SAM" id="MobiDB-lite"/>
    </source>
</evidence>
<dbReference type="InterPro" id="IPR051681">
    <property type="entry name" value="Ser/Thr_Kinases-Pseudokinases"/>
</dbReference>
<evidence type="ECO:0000259" key="2">
    <source>
        <dbReference type="PROSITE" id="PS50011"/>
    </source>
</evidence>
<dbReference type="Proteomes" id="UP000822688">
    <property type="component" value="Chromosome 2"/>
</dbReference>